<gene>
    <name evidence="1" type="ORF">ACFQ03_14340</name>
</gene>
<comment type="caution">
    <text evidence="1">The sequence shown here is derived from an EMBL/GenBank/DDBJ whole genome shotgun (WGS) entry which is preliminary data.</text>
</comment>
<dbReference type="Proteomes" id="UP001597120">
    <property type="component" value="Unassembled WGS sequence"/>
</dbReference>
<evidence type="ECO:0000313" key="1">
    <source>
        <dbReference type="EMBL" id="MFD0870336.1"/>
    </source>
</evidence>
<protein>
    <submittedName>
        <fullName evidence="1">Uncharacterized protein</fullName>
    </submittedName>
</protein>
<proteinExistence type="predicted"/>
<keyword evidence="2" id="KW-1185">Reference proteome</keyword>
<name>A0ABW3DCS1_9BACL</name>
<reference evidence="2" key="1">
    <citation type="journal article" date="2019" name="Int. J. Syst. Evol. Microbiol.">
        <title>The Global Catalogue of Microorganisms (GCM) 10K type strain sequencing project: providing services to taxonomists for standard genome sequencing and annotation.</title>
        <authorList>
            <consortium name="The Broad Institute Genomics Platform"/>
            <consortium name="The Broad Institute Genome Sequencing Center for Infectious Disease"/>
            <person name="Wu L."/>
            <person name="Ma J."/>
        </authorList>
    </citation>
    <scope>NUCLEOTIDE SEQUENCE [LARGE SCALE GENOMIC DNA]</scope>
    <source>
        <strain evidence="2">CCUG 57263</strain>
    </source>
</reference>
<dbReference type="EMBL" id="JBHTIU010000043">
    <property type="protein sequence ID" value="MFD0870336.1"/>
    <property type="molecule type" value="Genomic_DNA"/>
</dbReference>
<dbReference type="RefSeq" id="WP_379288957.1">
    <property type="nucleotide sequence ID" value="NZ_JBHTIU010000043.1"/>
</dbReference>
<sequence>MLYVCWNSETNEIFSCLQLNKYELEYYGAWHTEVEREIHPEEAAGMLAGLGLEEKENWRLLNVDEHALKLFNVKINNNPQARLYFDGKGRSWVVKEQ</sequence>
<organism evidence="1 2">
    <name type="scientific">Paenibacillus residui</name>
    <dbReference type="NCBI Taxonomy" id="629724"/>
    <lineage>
        <taxon>Bacteria</taxon>
        <taxon>Bacillati</taxon>
        <taxon>Bacillota</taxon>
        <taxon>Bacilli</taxon>
        <taxon>Bacillales</taxon>
        <taxon>Paenibacillaceae</taxon>
        <taxon>Paenibacillus</taxon>
    </lineage>
</organism>
<accession>A0ABW3DCS1</accession>
<evidence type="ECO:0000313" key="2">
    <source>
        <dbReference type="Proteomes" id="UP001597120"/>
    </source>
</evidence>